<sequence>MKIIREGKEIELTSEELASAHAEFVTNFMRKTLEEDFDVAPEDSQQLAEQAYDRYCEGNGETEYECIEAVYSESGEDEEKLIRPATCQECFHCISFHGINEKYCEYIHEYLNDFSYCDHICSDMIYEVFVSGKSKGLWYVEGYDTDEELALAFCEEFGCASADKIRLECMAEE</sequence>
<proteinExistence type="predicted"/>
<organism evidence="1 2">
    <name type="scientific">Blautia obeum</name>
    <dbReference type="NCBI Taxonomy" id="40520"/>
    <lineage>
        <taxon>Bacteria</taxon>
        <taxon>Bacillati</taxon>
        <taxon>Bacillota</taxon>
        <taxon>Clostridia</taxon>
        <taxon>Lachnospirales</taxon>
        <taxon>Lachnospiraceae</taxon>
        <taxon>Blautia</taxon>
    </lineage>
</organism>
<dbReference type="EMBL" id="CZBP01000001">
    <property type="protein sequence ID" value="CUP59339.1"/>
    <property type="molecule type" value="Genomic_DNA"/>
</dbReference>
<evidence type="ECO:0000313" key="1">
    <source>
        <dbReference type="EMBL" id="CUP59339.1"/>
    </source>
</evidence>
<accession>A0A174PN57</accession>
<dbReference type="AlphaFoldDB" id="A0A174PN57"/>
<dbReference type="Proteomes" id="UP000095762">
    <property type="component" value="Unassembled WGS sequence"/>
</dbReference>
<gene>
    <name evidence="1" type="ORF">ERS852569_00096</name>
</gene>
<reference evidence="1 2" key="1">
    <citation type="submission" date="2015-09" db="EMBL/GenBank/DDBJ databases">
        <authorList>
            <consortium name="Pathogen Informatics"/>
        </authorList>
    </citation>
    <scope>NUCLEOTIDE SEQUENCE [LARGE SCALE GENOMIC DNA]</scope>
    <source>
        <strain evidence="1 2">2789STDY5834957</strain>
    </source>
</reference>
<protein>
    <submittedName>
        <fullName evidence="1">Uncharacterized protein</fullName>
    </submittedName>
</protein>
<dbReference type="RefSeq" id="WP_055059134.1">
    <property type="nucleotide sequence ID" value="NZ_CZBP01000001.1"/>
</dbReference>
<name>A0A174PN57_9FIRM</name>
<evidence type="ECO:0000313" key="2">
    <source>
        <dbReference type="Proteomes" id="UP000095762"/>
    </source>
</evidence>